<dbReference type="Proteomes" id="UP001172102">
    <property type="component" value="Unassembled WGS sequence"/>
</dbReference>
<name>A0AA40BAT4_9PEZI</name>
<keyword evidence="2" id="KW-1185">Reference proteome</keyword>
<proteinExistence type="predicted"/>
<accession>A0AA40BAT4</accession>
<organism evidence="1 2">
    <name type="scientific">Lasiosphaeris hirsuta</name>
    <dbReference type="NCBI Taxonomy" id="260670"/>
    <lineage>
        <taxon>Eukaryota</taxon>
        <taxon>Fungi</taxon>
        <taxon>Dikarya</taxon>
        <taxon>Ascomycota</taxon>
        <taxon>Pezizomycotina</taxon>
        <taxon>Sordariomycetes</taxon>
        <taxon>Sordariomycetidae</taxon>
        <taxon>Sordariales</taxon>
        <taxon>Lasiosphaeriaceae</taxon>
        <taxon>Lasiosphaeris</taxon>
    </lineage>
</organism>
<dbReference type="InterPro" id="IPR015943">
    <property type="entry name" value="WD40/YVTN_repeat-like_dom_sf"/>
</dbReference>
<protein>
    <submittedName>
        <fullName evidence="1">Uncharacterized protein</fullName>
    </submittedName>
</protein>
<evidence type="ECO:0000313" key="1">
    <source>
        <dbReference type="EMBL" id="KAK0730845.1"/>
    </source>
</evidence>
<evidence type="ECO:0000313" key="2">
    <source>
        <dbReference type="Proteomes" id="UP001172102"/>
    </source>
</evidence>
<reference evidence="1" key="1">
    <citation type="submission" date="2023-06" db="EMBL/GenBank/DDBJ databases">
        <title>Genome-scale phylogeny and comparative genomics of the fungal order Sordariales.</title>
        <authorList>
            <consortium name="Lawrence Berkeley National Laboratory"/>
            <person name="Hensen N."/>
            <person name="Bonometti L."/>
            <person name="Westerberg I."/>
            <person name="Brannstrom I.O."/>
            <person name="Guillou S."/>
            <person name="Cros-Aarteil S."/>
            <person name="Calhoun S."/>
            <person name="Haridas S."/>
            <person name="Kuo A."/>
            <person name="Mondo S."/>
            <person name="Pangilinan J."/>
            <person name="Riley R."/>
            <person name="Labutti K."/>
            <person name="Andreopoulos B."/>
            <person name="Lipzen A."/>
            <person name="Chen C."/>
            <person name="Yanf M."/>
            <person name="Daum C."/>
            <person name="Ng V."/>
            <person name="Clum A."/>
            <person name="Steindorff A."/>
            <person name="Ohm R."/>
            <person name="Martin F."/>
            <person name="Silar P."/>
            <person name="Natvig D."/>
            <person name="Lalanne C."/>
            <person name="Gautier V."/>
            <person name="Ament-Velasquez S.L."/>
            <person name="Kruys A."/>
            <person name="Hutchinson M.I."/>
            <person name="Powell A.J."/>
            <person name="Barry K."/>
            <person name="Miller A.N."/>
            <person name="Grigoriev I.V."/>
            <person name="Debuchy R."/>
            <person name="Gladieux P."/>
            <person name="Thoren M.H."/>
            <person name="Johannesson H."/>
        </authorList>
    </citation>
    <scope>NUCLEOTIDE SEQUENCE</scope>
    <source>
        <strain evidence="1">SMH4607-1</strain>
    </source>
</reference>
<dbReference type="Gene3D" id="2.130.10.10">
    <property type="entry name" value="YVTN repeat-like/Quinoprotein amine dehydrogenase"/>
    <property type="match status" value="1"/>
</dbReference>
<dbReference type="EMBL" id="JAUKUA010000001">
    <property type="protein sequence ID" value="KAK0730845.1"/>
    <property type="molecule type" value="Genomic_DNA"/>
</dbReference>
<dbReference type="SUPFAM" id="SSF50978">
    <property type="entry name" value="WD40 repeat-like"/>
    <property type="match status" value="1"/>
</dbReference>
<comment type="caution">
    <text evidence="1">The sequence shown here is derived from an EMBL/GenBank/DDBJ whole genome shotgun (WGS) entry which is preliminary data.</text>
</comment>
<gene>
    <name evidence="1" type="ORF">B0H67DRAFT_52965</name>
</gene>
<dbReference type="InterPro" id="IPR036322">
    <property type="entry name" value="WD40_repeat_dom_sf"/>
</dbReference>
<dbReference type="AlphaFoldDB" id="A0AA40BAT4"/>
<sequence length="204" mass="22119">MAASGDGRNLITAENGYNQLGSAVELWDVTTGPEAFGTKPRPTFRRKYSSGIVGIEFGPPEGHLAAVGIPYPSSRSNRGSEDPDRCRQVYVTKPHNNTARSLVFSLDGRQLATTYGYGSPEYAIWGTTAKPGALASVDSKKREMVVTENIDFLPGNPDFAVSTRASKGHLYIWNPMAAGFHFLLGLQKTQPRQPKSVCVLRSNG</sequence>